<evidence type="ECO:0000256" key="3">
    <source>
        <dbReference type="ARBA" id="ARBA00019079"/>
    </source>
</evidence>
<dbReference type="Pfam" id="PF01296">
    <property type="entry name" value="Galanin"/>
    <property type="match status" value="1"/>
</dbReference>
<dbReference type="InterPro" id="IPR013068">
    <property type="entry name" value="GMAP"/>
</dbReference>
<evidence type="ECO:0000256" key="9">
    <source>
        <dbReference type="SAM" id="SignalP"/>
    </source>
</evidence>
<evidence type="ECO:0000256" key="6">
    <source>
        <dbReference type="ARBA" id="ARBA00022702"/>
    </source>
</evidence>
<keyword evidence="5" id="KW-0165">Cleavage on pair of basic residues</keyword>
<accession>A0A4W3IBW8</accession>
<dbReference type="SMART" id="SM00071">
    <property type="entry name" value="Galanin"/>
    <property type="match status" value="1"/>
</dbReference>
<reference evidence="12" key="1">
    <citation type="journal article" date="2006" name="Science">
        <title>Ancient noncoding elements conserved in the human genome.</title>
        <authorList>
            <person name="Venkatesh B."/>
            <person name="Kirkness E.F."/>
            <person name="Loh Y.H."/>
            <person name="Halpern A.L."/>
            <person name="Lee A.P."/>
            <person name="Johnson J."/>
            <person name="Dandona N."/>
            <person name="Viswanathan L.D."/>
            <person name="Tay A."/>
            <person name="Venter J.C."/>
            <person name="Strausberg R.L."/>
            <person name="Brenner S."/>
        </authorList>
    </citation>
    <scope>NUCLEOTIDE SEQUENCE [LARGE SCALE GENOMIC DNA]</scope>
</reference>
<dbReference type="InterPro" id="IPR008174">
    <property type="entry name" value="Galanin"/>
</dbReference>
<organism evidence="11 12">
    <name type="scientific">Callorhinchus milii</name>
    <name type="common">Ghost shark</name>
    <dbReference type="NCBI Taxonomy" id="7868"/>
    <lineage>
        <taxon>Eukaryota</taxon>
        <taxon>Metazoa</taxon>
        <taxon>Chordata</taxon>
        <taxon>Craniata</taxon>
        <taxon>Vertebrata</taxon>
        <taxon>Chondrichthyes</taxon>
        <taxon>Holocephali</taxon>
        <taxon>Chimaeriformes</taxon>
        <taxon>Callorhinchidae</taxon>
        <taxon>Callorhinchus</taxon>
    </lineage>
</organism>
<dbReference type="GO" id="GO:0031763">
    <property type="term" value="F:galanin receptor binding"/>
    <property type="evidence" value="ECO:0007669"/>
    <property type="project" value="TreeGrafter"/>
</dbReference>
<proteinExistence type="inferred from homology"/>
<feature type="chain" id="PRO_5021250903" description="Galanin peptides" evidence="9">
    <location>
        <begin position="24"/>
        <end position="139"/>
    </location>
</feature>
<keyword evidence="7 9" id="KW-0732">Signal</keyword>
<name>A0A4W3IBW8_CALMI</name>
<evidence type="ECO:0000256" key="8">
    <source>
        <dbReference type="ARBA" id="ARBA00023320"/>
    </source>
</evidence>
<keyword evidence="6" id="KW-0372">Hormone</keyword>
<sequence length="139" mass="15572">MPRCAALLCVSLVLCVALSQCFGLSLLTKEKRGWTLNSAGYLLGPHAVDNHPSFNEKRGLAGKRELHLEDEINSDNVLQALTDENAIRIVIEFLTYLRLKGKNIIFQTYFEIQGYLTVGLFDVFQSVWGSGSLFYESNP</sequence>
<evidence type="ECO:0000256" key="4">
    <source>
        <dbReference type="ARBA" id="ARBA00022525"/>
    </source>
</evidence>
<dbReference type="GO" id="GO:0005615">
    <property type="term" value="C:extracellular space"/>
    <property type="evidence" value="ECO:0007669"/>
    <property type="project" value="TreeGrafter"/>
</dbReference>
<dbReference type="AlphaFoldDB" id="A0A4W3IBW8"/>
<protein>
    <recommendedName>
        <fullName evidence="3">Galanin peptides</fullName>
    </recommendedName>
</protein>
<dbReference type="Ensembl" id="ENSCMIT00000026645.1">
    <property type="protein sequence ID" value="ENSCMIP00000026217.1"/>
    <property type="gene ID" value="ENSCMIG00000011509.1"/>
</dbReference>
<dbReference type="PANTHER" id="PTHR16839">
    <property type="entry name" value="GALANIN"/>
    <property type="match status" value="1"/>
</dbReference>
<dbReference type="PRINTS" id="PR00273">
    <property type="entry name" value="GALANIN"/>
</dbReference>
<evidence type="ECO:0000313" key="11">
    <source>
        <dbReference type="Ensembl" id="ENSCMIP00000026217.1"/>
    </source>
</evidence>
<dbReference type="InterPro" id="IPR008175">
    <property type="entry name" value="Galanin_pre"/>
</dbReference>
<reference evidence="12" key="3">
    <citation type="journal article" date="2014" name="Nature">
        <title>Elephant shark genome provides unique insights into gnathostome evolution.</title>
        <authorList>
            <consortium name="International Elephant Shark Genome Sequencing Consortium"/>
            <person name="Venkatesh B."/>
            <person name="Lee A.P."/>
            <person name="Ravi V."/>
            <person name="Maurya A.K."/>
            <person name="Lian M.M."/>
            <person name="Swann J.B."/>
            <person name="Ohta Y."/>
            <person name="Flajnik M.F."/>
            <person name="Sutoh Y."/>
            <person name="Kasahara M."/>
            <person name="Hoon S."/>
            <person name="Gangu V."/>
            <person name="Roy S.W."/>
            <person name="Irimia M."/>
            <person name="Korzh V."/>
            <person name="Kondrychyn I."/>
            <person name="Lim Z.W."/>
            <person name="Tay B.H."/>
            <person name="Tohari S."/>
            <person name="Kong K.W."/>
            <person name="Ho S."/>
            <person name="Lorente-Galdos B."/>
            <person name="Quilez J."/>
            <person name="Marques-Bonet T."/>
            <person name="Raney B.J."/>
            <person name="Ingham P.W."/>
            <person name="Tay A."/>
            <person name="Hillier L.W."/>
            <person name="Minx P."/>
            <person name="Boehm T."/>
            <person name="Wilson R.K."/>
            <person name="Brenner S."/>
            <person name="Warren W.C."/>
        </authorList>
    </citation>
    <scope>NUCLEOTIDE SEQUENCE [LARGE SCALE GENOMIC DNA]</scope>
</reference>
<evidence type="ECO:0000259" key="10">
    <source>
        <dbReference type="PROSITE" id="PS00861"/>
    </source>
</evidence>
<comment type="subcellular location">
    <subcellularLocation>
        <location evidence="1">Secreted</location>
    </subcellularLocation>
</comment>
<evidence type="ECO:0000256" key="2">
    <source>
        <dbReference type="ARBA" id="ARBA00006871"/>
    </source>
</evidence>
<evidence type="ECO:0000256" key="7">
    <source>
        <dbReference type="ARBA" id="ARBA00022729"/>
    </source>
</evidence>
<reference evidence="11" key="5">
    <citation type="submission" date="2025-09" db="UniProtKB">
        <authorList>
            <consortium name="Ensembl"/>
        </authorList>
    </citation>
    <scope>IDENTIFICATION</scope>
</reference>
<reference evidence="11" key="4">
    <citation type="submission" date="2025-08" db="UniProtKB">
        <authorList>
            <consortium name="Ensembl"/>
        </authorList>
    </citation>
    <scope>IDENTIFICATION</scope>
</reference>
<dbReference type="GO" id="GO:0007218">
    <property type="term" value="P:neuropeptide signaling pathway"/>
    <property type="evidence" value="ECO:0007669"/>
    <property type="project" value="UniProtKB-KW"/>
</dbReference>
<dbReference type="GO" id="GO:0030141">
    <property type="term" value="C:secretory granule"/>
    <property type="evidence" value="ECO:0007669"/>
    <property type="project" value="TreeGrafter"/>
</dbReference>
<dbReference type="PROSITE" id="PS00861">
    <property type="entry name" value="GALANIN"/>
    <property type="match status" value="1"/>
</dbReference>
<evidence type="ECO:0000256" key="1">
    <source>
        <dbReference type="ARBA" id="ARBA00004613"/>
    </source>
</evidence>
<dbReference type="InParanoid" id="A0A4W3IBW8"/>
<feature type="signal peptide" evidence="9">
    <location>
        <begin position="1"/>
        <end position="23"/>
    </location>
</feature>
<dbReference type="GeneTree" id="ENSGT00390000009663"/>
<reference evidence="12" key="2">
    <citation type="journal article" date="2007" name="PLoS Biol.">
        <title>Survey sequencing and comparative analysis of the elephant shark (Callorhinchus milii) genome.</title>
        <authorList>
            <person name="Venkatesh B."/>
            <person name="Kirkness E.F."/>
            <person name="Loh Y.H."/>
            <person name="Halpern A.L."/>
            <person name="Lee A.P."/>
            <person name="Johnson J."/>
            <person name="Dandona N."/>
            <person name="Viswanathan L.D."/>
            <person name="Tay A."/>
            <person name="Venter J.C."/>
            <person name="Strausberg R.L."/>
            <person name="Brenner S."/>
        </authorList>
    </citation>
    <scope>NUCLEOTIDE SEQUENCE [LARGE SCALE GENOMIC DNA]</scope>
</reference>
<evidence type="ECO:0000313" key="12">
    <source>
        <dbReference type="Proteomes" id="UP000314986"/>
    </source>
</evidence>
<keyword evidence="12" id="KW-1185">Reference proteome</keyword>
<dbReference type="Proteomes" id="UP000314986">
    <property type="component" value="Unassembled WGS sequence"/>
</dbReference>
<feature type="domain" description="Galanin" evidence="10">
    <location>
        <begin position="33"/>
        <end position="45"/>
    </location>
</feature>
<dbReference type="Pfam" id="PF06540">
    <property type="entry name" value="GMAP"/>
    <property type="match status" value="1"/>
</dbReference>
<keyword evidence="4" id="KW-0964">Secreted</keyword>
<keyword evidence="8" id="KW-0527">Neuropeptide</keyword>
<evidence type="ECO:0000256" key="5">
    <source>
        <dbReference type="ARBA" id="ARBA00022685"/>
    </source>
</evidence>
<comment type="similarity">
    <text evidence="2">Belongs to the galanin family.</text>
</comment>
<dbReference type="GO" id="GO:0005184">
    <property type="term" value="F:neuropeptide hormone activity"/>
    <property type="evidence" value="ECO:0007669"/>
    <property type="project" value="TreeGrafter"/>
</dbReference>
<dbReference type="PANTHER" id="PTHR16839:SF1">
    <property type="entry name" value="GALANIN PEPTIDES"/>
    <property type="match status" value="1"/>
</dbReference>
<dbReference type="STRING" id="7868.ENSCMIP00000026217"/>